<sequence length="380" mass="42727">MAPAPRPQRERWREERQLPASECREDPETCLRRGVLVRIRGLQSPEGSRLNGQLGRCARFDEKTGRWGVILGDGQTKALRADNIFSFDEYLKVAHEGRTPVDIGPFMNDFLTNPKYDAPAGAAGYKSRAGLSPQERLQQSYDKAQREGRRASPRLSRDEEKSGKFSPFLVKQVELQAGSIELGIIAPKSQDSRRPIPTILAISRGEQRHIAKLFRALRAEEHGWQLLVPMRTANSPDFFEPAGQTILEQLMKAVLEDRESDISPFGAMSNVFHLVGISHGAAALLSLACRVPEQVGSLTLIQGFLPQLCEVQALRNMENIHFYVGDQDELGHREYLRGIKESLKEAGGRAHTHVVKGASHYDIDKFMDLEDLWKRLELAR</sequence>
<feature type="region of interest" description="Disordered" evidence="1">
    <location>
        <begin position="122"/>
        <end position="163"/>
    </location>
</feature>
<dbReference type="OrthoDB" id="429158at2759"/>
<dbReference type="Proteomes" id="UP000601435">
    <property type="component" value="Unassembled WGS sequence"/>
</dbReference>
<evidence type="ECO:0000256" key="1">
    <source>
        <dbReference type="SAM" id="MobiDB-lite"/>
    </source>
</evidence>
<proteinExistence type="predicted"/>
<feature type="region of interest" description="Disordered" evidence="1">
    <location>
        <begin position="1"/>
        <end position="20"/>
    </location>
</feature>
<comment type="caution">
    <text evidence="2">The sequence shown here is derived from an EMBL/GenBank/DDBJ whole genome shotgun (WGS) entry which is preliminary data.</text>
</comment>
<dbReference type="EMBL" id="CAJNJA010049575">
    <property type="protein sequence ID" value="CAE7837731.1"/>
    <property type="molecule type" value="Genomic_DNA"/>
</dbReference>
<feature type="compositionally biased region" description="Basic and acidic residues" evidence="1">
    <location>
        <begin position="7"/>
        <end position="20"/>
    </location>
</feature>
<gene>
    <name evidence="2" type="ORF">SNEC2469_LOCUS25257</name>
</gene>
<dbReference type="AlphaFoldDB" id="A0A812ZSS3"/>
<dbReference type="SUPFAM" id="SSF53474">
    <property type="entry name" value="alpha/beta-Hydrolases"/>
    <property type="match status" value="1"/>
</dbReference>
<evidence type="ECO:0000313" key="3">
    <source>
        <dbReference type="Proteomes" id="UP000601435"/>
    </source>
</evidence>
<name>A0A812ZSS3_9DINO</name>
<organism evidence="2 3">
    <name type="scientific">Symbiodinium necroappetens</name>
    <dbReference type="NCBI Taxonomy" id="1628268"/>
    <lineage>
        <taxon>Eukaryota</taxon>
        <taxon>Sar</taxon>
        <taxon>Alveolata</taxon>
        <taxon>Dinophyceae</taxon>
        <taxon>Suessiales</taxon>
        <taxon>Symbiodiniaceae</taxon>
        <taxon>Symbiodinium</taxon>
    </lineage>
</organism>
<protein>
    <recommendedName>
        <fullName evidence="4">Phospholipase/carboxylesterase/thioesterase domain-containing protein</fullName>
    </recommendedName>
</protein>
<dbReference type="InterPro" id="IPR029058">
    <property type="entry name" value="AB_hydrolase_fold"/>
</dbReference>
<evidence type="ECO:0008006" key="4">
    <source>
        <dbReference type="Google" id="ProtNLM"/>
    </source>
</evidence>
<keyword evidence="3" id="KW-1185">Reference proteome</keyword>
<feature type="compositionally biased region" description="Basic and acidic residues" evidence="1">
    <location>
        <begin position="143"/>
        <end position="163"/>
    </location>
</feature>
<reference evidence="2" key="1">
    <citation type="submission" date="2021-02" db="EMBL/GenBank/DDBJ databases">
        <authorList>
            <person name="Dougan E. K."/>
            <person name="Rhodes N."/>
            <person name="Thang M."/>
            <person name="Chan C."/>
        </authorList>
    </citation>
    <scope>NUCLEOTIDE SEQUENCE</scope>
</reference>
<evidence type="ECO:0000313" key="2">
    <source>
        <dbReference type="EMBL" id="CAE7837731.1"/>
    </source>
</evidence>
<dbReference type="Gene3D" id="3.40.50.1820">
    <property type="entry name" value="alpha/beta hydrolase"/>
    <property type="match status" value="1"/>
</dbReference>
<accession>A0A812ZSS3</accession>